<dbReference type="InterPro" id="IPR029044">
    <property type="entry name" value="Nucleotide-diphossugar_trans"/>
</dbReference>
<comment type="caution">
    <text evidence="9">The sequence shown here is derived from an EMBL/GenBank/DDBJ whole genome shotgun (WGS) entry which is preliminary data.</text>
</comment>
<dbReference type="InterPro" id="IPR050256">
    <property type="entry name" value="Glycosyltransferase_2"/>
</dbReference>
<keyword evidence="6" id="KW-1133">Transmembrane helix</keyword>
<name>A0A1U7IS68_9CYAN</name>
<accession>A0A1U7IS68</accession>
<evidence type="ECO:0000256" key="6">
    <source>
        <dbReference type="ARBA" id="ARBA00022989"/>
    </source>
</evidence>
<evidence type="ECO:0000256" key="7">
    <source>
        <dbReference type="ARBA" id="ARBA00023136"/>
    </source>
</evidence>
<dbReference type="EMBL" id="MRCE01000003">
    <property type="protein sequence ID" value="OKH40210.1"/>
    <property type="molecule type" value="Genomic_DNA"/>
</dbReference>
<keyword evidence="1" id="KW-1003">Cell membrane</keyword>
<keyword evidence="2" id="KW-0328">Glycosyltransferase</keyword>
<evidence type="ECO:0000313" key="10">
    <source>
        <dbReference type="Proteomes" id="UP000185860"/>
    </source>
</evidence>
<evidence type="ECO:0000256" key="2">
    <source>
        <dbReference type="ARBA" id="ARBA00022676"/>
    </source>
</evidence>
<organism evidence="9 10">
    <name type="scientific">[Phormidium ambiguum] IAM M-71</name>
    <dbReference type="NCBI Taxonomy" id="454136"/>
    <lineage>
        <taxon>Bacteria</taxon>
        <taxon>Bacillati</taxon>
        <taxon>Cyanobacteriota</taxon>
        <taxon>Cyanophyceae</taxon>
        <taxon>Oscillatoriophycideae</taxon>
        <taxon>Aerosakkonematales</taxon>
        <taxon>Aerosakkonemataceae</taxon>
        <taxon>Floridanema</taxon>
    </lineage>
</organism>
<evidence type="ECO:0000256" key="1">
    <source>
        <dbReference type="ARBA" id="ARBA00022475"/>
    </source>
</evidence>
<sequence>MENTLCIASPHSVSLQHSITLVIPAFNEADNLEKLMFSIEQSFQNLRFCFPVLLIDDGSTDKTVEILKKLPEKYKFLQVIRHPKRQGVAQVWKTALAHVKTEWLLWGQADLETDPCTDIPLLLSACQPGVDAVAGWRQNRNDGKLLVSQIANRVNCLVFGLKIHDMNWIKLIRRDLLSVELLNLTTHRYLLAVLAGLGYNITEIPTPWHPRHSGKSKFGKGRLISAGFDFIKLLIWWFSFKLVQVHKIENLQVQFKEG</sequence>
<dbReference type="STRING" id="454136.NIES2119_04655"/>
<dbReference type="Proteomes" id="UP000185860">
    <property type="component" value="Unassembled WGS sequence"/>
</dbReference>
<evidence type="ECO:0000259" key="8">
    <source>
        <dbReference type="Pfam" id="PF00535"/>
    </source>
</evidence>
<gene>
    <name evidence="9" type="ORF">NIES2119_04655</name>
</gene>
<evidence type="ECO:0000313" key="9">
    <source>
        <dbReference type="EMBL" id="OKH40210.1"/>
    </source>
</evidence>
<dbReference type="PANTHER" id="PTHR48090">
    <property type="entry name" value="UNDECAPRENYL-PHOSPHATE 4-DEOXY-4-FORMAMIDO-L-ARABINOSE TRANSFERASE-RELATED"/>
    <property type="match status" value="1"/>
</dbReference>
<dbReference type="SUPFAM" id="SSF53448">
    <property type="entry name" value="Nucleotide-diphospho-sugar transferases"/>
    <property type="match status" value="1"/>
</dbReference>
<keyword evidence="7" id="KW-0472">Membrane</keyword>
<dbReference type="Pfam" id="PF00535">
    <property type="entry name" value="Glycos_transf_2"/>
    <property type="match status" value="1"/>
</dbReference>
<dbReference type="CDD" id="cd04179">
    <property type="entry name" value="DPM_DPG-synthase_like"/>
    <property type="match status" value="1"/>
</dbReference>
<dbReference type="GO" id="GO:0005886">
    <property type="term" value="C:plasma membrane"/>
    <property type="evidence" value="ECO:0007669"/>
    <property type="project" value="TreeGrafter"/>
</dbReference>
<evidence type="ECO:0000256" key="4">
    <source>
        <dbReference type="ARBA" id="ARBA00022692"/>
    </source>
</evidence>
<dbReference type="GO" id="GO:0009103">
    <property type="term" value="P:lipopolysaccharide biosynthetic process"/>
    <property type="evidence" value="ECO:0007669"/>
    <property type="project" value="UniProtKB-KW"/>
</dbReference>
<keyword evidence="5" id="KW-0448">Lipopolysaccharide biosynthesis</keyword>
<keyword evidence="4" id="KW-0812">Transmembrane</keyword>
<dbReference type="InterPro" id="IPR001173">
    <property type="entry name" value="Glyco_trans_2-like"/>
</dbReference>
<reference evidence="9 10" key="1">
    <citation type="submission" date="2016-11" db="EMBL/GenBank/DDBJ databases">
        <title>Draft Genome Sequences of Nine Cyanobacterial Strains from Diverse Habitats.</title>
        <authorList>
            <person name="Zhu T."/>
            <person name="Hou S."/>
            <person name="Lu X."/>
            <person name="Hess W.R."/>
        </authorList>
    </citation>
    <scope>NUCLEOTIDE SEQUENCE [LARGE SCALE GENOMIC DNA]</scope>
    <source>
        <strain evidence="9 10">IAM M-71</strain>
    </source>
</reference>
<feature type="domain" description="Glycosyltransferase 2-like" evidence="8">
    <location>
        <begin position="21"/>
        <end position="146"/>
    </location>
</feature>
<dbReference type="PANTHER" id="PTHR48090:SF3">
    <property type="entry name" value="UNDECAPRENYL-PHOSPHATE 4-DEOXY-4-FORMAMIDO-L-ARABINOSE TRANSFERASE"/>
    <property type="match status" value="1"/>
</dbReference>
<evidence type="ECO:0000256" key="3">
    <source>
        <dbReference type="ARBA" id="ARBA00022679"/>
    </source>
</evidence>
<dbReference type="GO" id="GO:0099621">
    <property type="term" value="F:undecaprenyl-phosphate 4-deoxy-4-formamido-L-arabinose transferase activity"/>
    <property type="evidence" value="ECO:0007669"/>
    <property type="project" value="TreeGrafter"/>
</dbReference>
<protein>
    <submittedName>
        <fullName evidence="9">Family 2 glycosyl transferase</fullName>
    </submittedName>
</protein>
<dbReference type="OrthoDB" id="9807778at2"/>
<evidence type="ECO:0000256" key="5">
    <source>
        <dbReference type="ARBA" id="ARBA00022985"/>
    </source>
</evidence>
<dbReference type="Gene3D" id="3.90.550.10">
    <property type="entry name" value="Spore Coat Polysaccharide Biosynthesis Protein SpsA, Chain A"/>
    <property type="match status" value="1"/>
</dbReference>
<proteinExistence type="predicted"/>
<dbReference type="AlphaFoldDB" id="A0A1U7IS68"/>
<dbReference type="RefSeq" id="WP_073592273.1">
    <property type="nucleotide sequence ID" value="NZ_MRCE01000003.1"/>
</dbReference>
<keyword evidence="3 9" id="KW-0808">Transferase</keyword>